<reference evidence="2 3" key="2">
    <citation type="journal article" date="2016" name="Sci. Rep.">
        <title>A novel serine protease, Sep1, from Bacillus firmus DS-1 has nematicidal activity and degrades multiple intestinal-associated nematode proteins.</title>
        <authorList>
            <person name="Geng C."/>
            <person name="Nie X."/>
            <person name="Tang Z."/>
            <person name="Zhang Y."/>
            <person name="Lin J."/>
            <person name="Sun M."/>
            <person name="Peng D."/>
        </authorList>
    </citation>
    <scope>NUCLEOTIDE SEQUENCE [LARGE SCALE GENOMIC DNA]</scope>
    <source>
        <strain evidence="2 3">DS1</strain>
    </source>
</reference>
<name>W7L944_CYTFI</name>
<dbReference type="GO" id="GO:0006313">
    <property type="term" value="P:DNA transposition"/>
    <property type="evidence" value="ECO:0007669"/>
    <property type="project" value="InterPro"/>
</dbReference>
<dbReference type="InterPro" id="IPR009057">
    <property type="entry name" value="Homeodomain-like_sf"/>
</dbReference>
<proteinExistence type="predicted"/>
<dbReference type="InterPro" id="IPR002514">
    <property type="entry name" value="Transposase_8"/>
</dbReference>
<keyword evidence="1" id="KW-0175">Coiled coil</keyword>
<organism evidence="2 3">
    <name type="scientific">Cytobacillus firmus DS1</name>
    <dbReference type="NCBI Taxonomy" id="1307436"/>
    <lineage>
        <taxon>Bacteria</taxon>
        <taxon>Bacillati</taxon>
        <taxon>Bacillota</taxon>
        <taxon>Bacilli</taxon>
        <taxon>Bacillales</taxon>
        <taxon>Bacillaceae</taxon>
        <taxon>Cytobacillus</taxon>
    </lineage>
</organism>
<dbReference type="Proteomes" id="UP000019270">
    <property type="component" value="Unassembled WGS sequence"/>
</dbReference>
<protein>
    <submittedName>
        <fullName evidence="2">Transposase IS3/IS911 family protein</fullName>
    </submittedName>
</protein>
<comment type="caution">
    <text evidence="2">The sequence shown here is derived from an EMBL/GenBank/DDBJ whole genome shotgun (WGS) entry which is preliminary data.</text>
</comment>
<dbReference type="PATRIC" id="fig|1307436.3.peg.5274"/>
<feature type="coiled-coil region" evidence="1">
    <location>
        <begin position="67"/>
        <end position="94"/>
    </location>
</feature>
<accession>W7L944</accession>
<gene>
    <name evidence="2" type="ORF">PBF_24825</name>
</gene>
<reference evidence="3" key="1">
    <citation type="submission" date="2013-03" db="EMBL/GenBank/DDBJ databases">
        <title>Draft genome sequence of Bacillus firmus DS1.</title>
        <authorList>
            <person name="Peng D."/>
            <person name="Zhu L."/>
            <person name="Sun M."/>
        </authorList>
    </citation>
    <scope>NUCLEOTIDE SEQUENCE [LARGE SCALE GENOMIC DNA]</scope>
    <source>
        <strain evidence="3">DS1</strain>
    </source>
</reference>
<evidence type="ECO:0000256" key="1">
    <source>
        <dbReference type="SAM" id="Coils"/>
    </source>
</evidence>
<sequence>MGKHFTKEYKEYVAKMVLEEGRKGTDLAYELEVSYSTIMRWVKSYKEKKSAQHSPEYITPSEFEKYKKQQDKEMEALREENEILKKAMHIFTKKPE</sequence>
<dbReference type="AlphaFoldDB" id="W7L944"/>
<evidence type="ECO:0000313" key="2">
    <source>
        <dbReference type="EMBL" id="EWG08324.1"/>
    </source>
</evidence>
<evidence type="ECO:0000313" key="3">
    <source>
        <dbReference type="Proteomes" id="UP000019270"/>
    </source>
</evidence>
<dbReference type="eggNOG" id="COG2963">
    <property type="taxonomic scope" value="Bacteria"/>
</dbReference>
<dbReference type="Pfam" id="PF01527">
    <property type="entry name" value="HTH_Tnp_1"/>
    <property type="match status" value="1"/>
</dbReference>
<dbReference type="GO" id="GO:0004803">
    <property type="term" value="F:transposase activity"/>
    <property type="evidence" value="ECO:0007669"/>
    <property type="project" value="InterPro"/>
</dbReference>
<dbReference type="EMBL" id="APVL01000062">
    <property type="protein sequence ID" value="EWG08324.1"/>
    <property type="molecule type" value="Genomic_DNA"/>
</dbReference>
<dbReference type="OrthoDB" id="4379323at2"/>
<dbReference type="RefSeq" id="WP_035333664.1">
    <property type="nucleotide sequence ID" value="NZ_APVL01000062.1"/>
</dbReference>
<dbReference type="GO" id="GO:0003677">
    <property type="term" value="F:DNA binding"/>
    <property type="evidence" value="ECO:0007669"/>
    <property type="project" value="InterPro"/>
</dbReference>
<dbReference type="SUPFAM" id="SSF46689">
    <property type="entry name" value="Homeodomain-like"/>
    <property type="match status" value="1"/>
</dbReference>
<dbReference type="Gene3D" id="1.10.10.60">
    <property type="entry name" value="Homeodomain-like"/>
    <property type="match status" value="1"/>
</dbReference>